<dbReference type="HOGENOM" id="CLU_987635_0_0_1"/>
<dbReference type="eggNOG" id="ENOG502SVRA">
    <property type="taxonomic scope" value="Eukaryota"/>
</dbReference>
<evidence type="ECO:0000313" key="1">
    <source>
        <dbReference type="EMBL" id="EEP78192.1"/>
    </source>
</evidence>
<dbReference type="Proteomes" id="UP000002058">
    <property type="component" value="Unassembled WGS sequence"/>
</dbReference>
<dbReference type="EMBL" id="CH476616">
    <property type="protein sequence ID" value="EEP78192.1"/>
    <property type="molecule type" value="Genomic_DNA"/>
</dbReference>
<sequence>MHTQYMDAGCIRGQEEASYQDLLPQLPLCSLKWEEAPYNFSQARQEANNAKTRIMKWWSLKALLASSTLISRLFGKPEKRRNAMNLPNSPVEIILQISNYLTYASRFALTLTCKEIYFKTTDPNQLVPSARLTTIMPNTKAYDIEDLLEIERWPVYTTFDHGLRELNCFACHLCLKIRSAGQFSNAMMKGKRGKFGGLSADRFCIDCGVYYKRYARGTTMRFGGVCGGVGSVCQRCGRFRAHIGVAQNTQKCMCSSGFDFETMYSDPFEISEDCGDWRDILM</sequence>
<name>C4JNN9_UNCRE</name>
<keyword evidence="2" id="KW-1185">Reference proteome</keyword>
<gene>
    <name evidence="1" type="ORF">UREG_03037</name>
</gene>
<reference evidence="2" key="1">
    <citation type="journal article" date="2009" name="Genome Res.">
        <title>Comparative genomic analyses of the human fungal pathogens Coccidioides and their relatives.</title>
        <authorList>
            <person name="Sharpton T.J."/>
            <person name="Stajich J.E."/>
            <person name="Rounsley S.D."/>
            <person name="Gardner M.J."/>
            <person name="Wortman J.R."/>
            <person name="Jordar V.S."/>
            <person name="Maiti R."/>
            <person name="Kodira C.D."/>
            <person name="Neafsey D.E."/>
            <person name="Zeng Q."/>
            <person name="Hung C.-Y."/>
            <person name="McMahan C."/>
            <person name="Muszewska A."/>
            <person name="Grynberg M."/>
            <person name="Mandel M.A."/>
            <person name="Kellner E.M."/>
            <person name="Barker B.M."/>
            <person name="Galgiani J.N."/>
            <person name="Orbach M.J."/>
            <person name="Kirkland T.N."/>
            <person name="Cole G.T."/>
            <person name="Henn M.R."/>
            <person name="Birren B.W."/>
            <person name="Taylor J.W."/>
        </authorList>
    </citation>
    <scope>NUCLEOTIDE SEQUENCE [LARGE SCALE GENOMIC DNA]</scope>
    <source>
        <strain evidence="2">UAMH 1704</strain>
    </source>
</reference>
<organism evidence="1 2">
    <name type="scientific">Uncinocarpus reesii (strain UAMH 1704)</name>
    <dbReference type="NCBI Taxonomy" id="336963"/>
    <lineage>
        <taxon>Eukaryota</taxon>
        <taxon>Fungi</taxon>
        <taxon>Dikarya</taxon>
        <taxon>Ascomycota</taxon>
        <taxon>Pezizomycotina</taxon>
        <taxon>Eurotiomycetes</taxon>
        <taxon>Eurotiomycetidae</taxon>
        <taxon>Onygenales</taxon>
        <taxon>Onygenaceae</taxon>
        <taxon>Uncinocarpus</taxon>
    </lineage>
</organism>
<dbReference type="AlphaFoldDB" id="C4JNN9"/>
<protein>
    <recommendedName>
        <fullName evidence="3">F-box domain-containing protein</fullName>
    </recommendedName>
</protein>
<accession>C4JNN9</accession>
<proteinExistence type="predicted"/>
<dbReference type="InParanoid" id="C4JNN9"/>
<dbReference type="VEuPathDB" id="FungiDB:UREG_03037"/>
<evidence type="ECO:0008006" key="3">
    <source>
        <dbReference type="Google" id="ProtNLM"/>
    </source>
</evidence>
<evidence type="ECO:0000313" key="2">
    <source>
        <dbReference type="Proteomes" id="UP000002058"/>
    </source>
</evidence>
<dbReference type="KEGG" id="ure:UREG_03037"/>
<dbReference type="RefSeq" id="XP_002543521.1">
    <property type="nucleotide sequence ID" value="XM_002543475.1"/>
</dbReference>
<dbReference type="GeneID" id="8439383"/>
<dbReference type="OrthoDB" id="4172504at2759"/>